<protein>
    <recommendedName>
        <fullName evidence="3">Lipoprotein</fullName>
    </recommendedName>
</protein>
<dbReference type="PROSITE" id="PS51257">
    <property type="entry name" value="PROKAR_LIPOPROTEIN"/>
    <property type="match status" value="1"/>
</dbReference>
<accession>A0A6I4VRE4</accession>
<proteinExistence type="predicted"/>
<evidence type="ECO:0000313" key="2">
    <source>
        <dbReference type="Proteomes" id="UP000430692"/>
    </source>
</evidence>
<dbReference type="RefSeq" id="WP_160799383.1">
    <property type="nucleotide sequence ID" value="NZ_WUUL01000001.1"/>
</dbReference>
<evidence type="ECO:0008006" key="3">
    <source>
        <dbReference type="Google" id="ProtNLM"/>
    </source>
</evidence>
<organism evidence="1 2">
    <name type="scientific">Shimazuella alba</name>
    <dbReference type="NCBI Taxonomy" id="2690964"/>
    <lineage>
        <taxon>Bacteria</taxon>
        <taxon>Bacillati</taxon>
        <taxon>Bacillota</taxon>
        <taxon>Bacilli</taxon>
        <taxon>Bacillales</taxon>
        <taxon>Thermoactinomycetaceae</taxon>
        <taxon>Shimazuella</taxon>
    </lineage>
</organism>
<reference evidence="1 2" key="1">
    <citation type="submission" date="2019-12" db="EMBL/GenBank/DDBJ databases">
        <title>Whole-genome analyses of novel actinobacteria.</title>
        <authorList>
            <person name="Sahin N."/>
            <person name="Saygin H."/>
        </authorList>
    </citation>
    <scope>NUCLEOTIDE SEQUENCE [LARGE SCALE GENOMIC DNA]</scope>
    <source>
        <strain evidence="1 2">KC615</strain>
    </source>
</reference>
<dbReference type="Proteomes" id="UP000430692">
    <property type="component" value="Unassembled WGS sequence"/>
</dbReference>
<name>A0A6I4VRE4_9BACL</name>
<sequence length="134" mass="15135">MISKKFSCLGLGSVVLTTLLTTGCSSMSFGTYGVVPPEEGQKGVIAAWENKAANVKCGENSYPVYKDKDRDEDHDCIVISKKSKQKPVYDKDLVNKYPCKGDKEFLAYVESRKDLVFCFHYKRTSQKPNPKKFY</sequence>
<comment type="caution">
    <text evidence="1">The sequence shown here is derived from an EMBL/GenBank/DDBJ whole genome shotgun (WGS) entry which is preliminary data.</text>
</comment>
<evidence type="ECO:0000313" key="1">
    <source>
        <dbReference type="EMBL" id="MXQ52350.1"/>
    </source>
</evidence>
<dbReference type="EMBL" id="WUUL01000001">
    <property type="protein sequence ID" value="MXQ52350.1"/>
    <property type="molecule type" value="Genomic_DNA"/>
</dbReference>
<gene>
    <name evidence="1" type="ORF">GSM42_01000</name>
</gene>
<dbReference type="AlphaFoldDB" id="A0A6I4VRE4"/>
<keyword evidence="2" id="KW-1185">Reference proteome</keyword>